<dbReference type="RefSeq" id="XP_034276354.1">
    <property type="nucleotide sequence ID" value="XM_034420463.2"/>
</dbReference>
<proteinExistence type="predicted"/>
<dbReference type="CTD" id="124093"/>
<dbReference type="InParanoid" id="A0A6P9C1P2"/>
<evidence type="ECO:0000313" key="4">
    <source>
        <dbReference type="Proteomes" id="UP001652622"/>
    </source>
</evidence>
<sequence>MAKSPEYSDLGTFREQVQCLTNENVQLQDRNERLYSKVGELQERLGQLAISKADLSSRLIRSEEEKLKISKDFVDFQIETNKKREQHEAENFELKNLILDLENRILETELRDERTTGERGALQERLHALENDHKELGNEYLALKSNYLILDKEHEQEVSKNEELSRELLNLVKSKQEHPHHLQTKSKESQSEAEEPSAEVKRVRTLVHRLSARKVKPKDVAVASDQEPQKLEKSLLGNQGHITEEMEKMREMYNSQQQKLEERMITMGKELQEAKKAIRHTQHKLAEESAILLSSQGHLQEVEAENSRLQLQLKELNEEYRSRLVQYITDLAEYTDSTSSTAKREPIQMKRFVGSMLKDIRASYKSREEQLARAARGYKKRMQNLVKKHEGLLIAYRIQREHIRLLSSHDLDPGPPEHYFSITDAELLTNTSQELNRLREDKANLEGQLYELQMKVKLSEKTISGTSSHVLPLPVPTLLEGEGWAELRKQLREFTHTTQVELERERSQLLARAMVAEEQVVELQEYVDKHLVRYKQEIVRMRKLLGTGGSQGLSAEAPEFPVFLMSQRNLSKEM</sequence>
<dbReference type="Pfam" id="PF14739">
    <property type="entry name" value="DUF4472"/>
    <property type="match status" value="1"/>
</dbReference>
<dbReference type="OMA" id="WAGTSKK"/>
<feature type="region of interest" description="Disordered" evidence="2">
    <location>
        <begin position="174"/>
        <end position="201"/>
    </location>
</feature>
<feature type="coiled-coil region" evidence="1">
    <location>
        <begin position="84"/>
        <end position="146"/>
    </location>
</feature>
<dbReference type="InterPro" id="IPR029329">
    <property type="entry name" value="DUF4472"/>
</dbReference>
<dbReference type="AlphaFoldDB" id="A0A6P9C1P2"/>
<dbReference type="GO" id="GO:0005737">
    <property type="term" value="C:cytoplasm"/>
    <property type="evidence" value="ECO:0007669"/>
    <property type="project" value="TreeGrafter"/>
</dbReference>
<keyword evidence="4" id="KW-1185">Reference proteome</keyword>
<dbReference type="GeneID" id="117667246"/>
<evidence type="ECO:0000259" key="3">
    <source>
        <dbReference type="Pfam" id="PF14739"/>
    </source>
</evidence>
<name>A0A6P9C1P2_PANGU</name>
<protein>
    <submittedName>
        <fullName evidence="5">Coiled-coil domain-containing protein 78 isoform X1</fullName>
    </submittedName>
</protein>
<gene>
    <name evidence="5" type="primary">CCDC78</name>
</gene>
<dbReference type="PANTHER" id="PTHR22106:SF5">
    <property type="entry name" value="COILED-COIL DOMAIN-CONTAINING PROTEIN 78"/>
    <property type="match status" value="1"/>
</dbReference>
<evidence type="ECO:0000313" key="5">
    <source>
        <dbReference type="RefSeq" id="XP_034276354.1"/>
    </source>
</evidence>
<dbReference type="Proteomes" id="UP001652622">
    <property type="component" value="Unplaced"/>
</dbReference>
<feature type="coiled-coil region" evidence="1">
    <location>
        <begin position="10"/>
        <end position="44"/>
    </location>
</feature>
<evidence type="ECO:0000256" key="2">
    <source>
        <dbReference type="SAM" id="MobiDB-lite"/>
    </source>
</evidence>
<accession>A0A6P9C1P2</accession>
<feature type="coiled-coil region" evidence="1">
    <location>
        <begin position="243"/>
        <end position="319"/>
    </location>
</feature>
<feature type="domain" description="DUF4472" evidence="3">
    <location>
        <begin position="62"/>
        <end position="168"/>
    </location>
</feature>
<evidence type="ECO:0000256" key="1">
    <source>
        <dbReference type="SAM" id="Coils"/>
    </source>
</evidence>
<organism evidence="4 5">
    <name type="scientific">Pantherophis guttatus</name>
    <name type="common">Corn snake</name>
    <name type="synonym">Elaphe guttata</name>
    <dbReference type="NCBI Taxonomy" id="94885"/>
    <lineage>
        <taxon>Eukaryota</taxon>
        <taxon>Metazoa</taxon>
        <taxon>Chordata</taxon>
        <taxon>Craniata</taxon>
        <taxon>Vertebrata</taxon>
        <taxon>Euteleostomi</taxon>
        <taxon>Lepidosauria</taxon>
        <taxon>Squamata</taxon>
        <taxon>Bifurcata</taxon>
        <taxon>Unidentata</taxon>
        <taxon>Episquamata</taxon>
        <taxon>Toxicofera</taxon>
        <taxon>Serpentes</taxon>
        <taxon>Colubroidea</taxon>
        <taxon>Colubridae</taxon>
        <taxon>Colubrinae</taxon>
        <taxon>Pantherophis</taxon>
    </lineage>
</organism>
<keyword evidence="1" id="KW-0175">Coiled coil</keyword>
<dbReference type="PANTHER" id="PTHR22106">
    <property type="entry name" value="COILED-COIL DOMAIN-CONTAINING PROTEIN 78"/>
    <property type="match status" value="1"/>
</dbReference>
<dbReference type="KEGG" id="pgut:117667246"/>
<reference evidence="5" key="1">
    <citation type="submission" date="2025-08" db="UniProtKB">
        <authorList>
            <consortium name="RefSeq"/>
        </authorList>
    </citation>
    <scope>IDENTIFICATION</scope>
    <source>
        <tissue evidence="5">Blood</tissue>
    </source>
</reference>
<dbReference type="InterPro" id="IPR039873">
    <property type="entry name" value="CCDC78"/>
</dbReference>
<feature type="coiled-coil region" evidence="1">
    <location>
        <begin position="428"/>
        <end position="455"/>
    </location>
</feature>
<feature type="compositionally biased region" description="Basic and acidic residues" evidence="2">
    <location>
        <begin position="174"/>
        <end position="190"/>
    </location>
</feature>